<protein>
    <submittedName>
        <fullName evidence="1">Uncharacterized protein</fullName>
    </submittedName>
</protein>
<accession>A0A2K3JY10</accession>
<evidence type="ECO:0000313" key="1">
    <source>
        <dbReference type="EMBL" id="PNX58876.1"/>
    </source>
</evidence>
<reference evidence="1 2" key="2">
    <citation type="journal article" date="2017" name="Front. Plant Sci.">
        <title>Gene Classification and Mining of Molecular Markers Useful in Red Clover (Trifolium pratense) Breeding.</title>
        <authorList>
            <person name="Istvanek J."/>
            <person name="Dluhosova J."/>
            <person name="Dluhos P."/>
            <person name="Patkova L."/>
            <person name="Nedelnik J."/>
            <person name="Repkova J."/>
        </authorList>
    </citation>
    <scope>NUCLEOTIDE SEQUENCE [LARGE SCALE GENOMIC DNA]</scope>
    <source>
        <strain evidence="2">cv. Tatra</strain>
        <tissue evidence="1">Young leaves</tissue>
    </source>
</reference>
<gene>
    <name evidence="1" type="ORF">L195_g059406</name>
</gene>
<sequence>HVPNNASQEKEKTITSDDEGIISIWEYLARAEGSYPKKRKFDNGDIVKMRPPNLFNPSAERRRKWYGPFKVEGKCKGKKWLIWDDKLGFAEVEESELEHMEEEDLEELEKLRKDLKGR</sequence>
<name>A0A2K3JY10_TRIPR</name>
<dbReference type="EMBL" id="ASHM01129518">
    <property type="protein sequence ID" value="PNX58876.1"/>
    <property type="molecule type" value="Genomic_DNA"/>
</dbReference>
<organism evidence="1 2">
    <name type="scientific">Trifolium pratense</name>
    <name type="common">Red clover</name>
    <dbReference type="NCBI Taxonomy" id="57577"/>
    <lineage>
        <taxon>Eukaryota</taxon>
        <taxon>Viridiplantae</taxon>
        <taxon>Streptophyta</taxon>
        <taxon>Embryophyta</taxon>
        <taxon>Tracheophyta</taxon>
        <taxon>Spermatophyta</taxon>
        <taxon>Magnoliopsida</taxon>
        <taxon>eudicotyledons</taxon>
        <taxon>Gunneridae</taxon>
        <taxon>Pentapetalae</taxon>
        <taxon>rosids</taxon>
        <taxon>fabids</taxon>
        <taxon>Fabales</taxon>
        <taxon>Fabaceae</taxon>
        <taxon>Papilionoideae</taxon>
        <taxon>50 kb inversion clade</taxon>
        <taxon>NPAAA clade</taxon>
        <taxon>Hologalegina</taxon>
        <taxon>IRL clade</taxon>
        <taxon>Trifolieae</taxon>
        <taxon>Trifolium</taxon>
    </lineage>
</organism>
<dbReference type="AlphaFoldDB" id="A0A2K3JY10"/>
<dbReference type="Proteomes" id="UP000236291">
    <property type="component" value="Unassembled WGS sequence"/>
</dbReference>
<feature type="non-terminal residue" evidence="1">
    <location>
        <position position="1"/>
    </location>
</feature>
<evidence type="ECO:0000313" key="2">
    <source>
        <dbReference type="Proteomes" id="UP000236291"/>
    </source>
</evidence>
<reference evidence="1 2" key="1">
    <citation type="journal article" date="2014" name="Am. J. Bot.">
        <title>Genome assembly and annotation for red clover (Trifolium pratense; Fabaceae).</title>
        <authorList>
            <person name="Istvanek J."/>
            <person name="Jaros M."/>
            <person name="Krenek A."/>
            <person name="Repkova J."/>
        </authorList>
    </citation>
    <scope>NUCLEOTIDE SEQUENCE [LARGE SCALE GENOMIC DNA]</scope>
    <source>
        <strain evidence="2">cv. Tatra</strain>
        <tissue evidence="1">Young leaves</tissue>
    </source>
</reference>
<proteinExistence type="predicted"/>
<comment type="caution">
    <text evidence="1">The sequence shown here is derived from an EMBL/GenBank/DDBJ whole genome shotgun (WGS) entry which is preliminary data.</text>
</comment>